<evidence type="ECO:0000313" key="1">
    <source>
        <dbReference type="EMBL" id="AKR04217.1"/>
    </source>
</evidence>
<protein>
    <submittedName>
        <fullName evidence="1">Uncharacterized protein</fullName>
    </submittedName>
</protein>
<dbReference type="EMBL" id="KT159937">
    <property type="protein sequence ID" value="AKR04217.1"/>
    <property type="molecule type" value="Genomic_DNA"/>
</dbReference>
<keyword evidence="2" id="KW-1185">Reference proteome</keyword>
<name>A0A0H4Y1C0_9POXV</name>
<dbReference type="GeneID" id="25392260"/>
<accession>A0A0H4Y1C0</accession>
<gene>
    <name evidence="1" type="ORF">SGPV093</name>
</gene>
<dbReference type="KEGG" id="vg:25392260"/>
<proteinExistence type="predicted"/>
<dbReference type="RefSeq" id="YP_009162465.1">
    <property type="nucleotide sequence ID" value="NC_027707.1"/>
</dbReference>
<sequence>MGKTIDIQKNKKTFKGYNDFCTTNILYTNIQTIPHTLTHTTNNEITTKKIFTLEDYVLRDELVYSNLLEKPDSFVLLEKRHSMAVRDIRTILPLFVLVTKAEKTQRILIPSISEIWWIAEMFNEQPYKIMNRSEDVTEEVLFYETSILNRLAHLHSNGKTFRVSTIKNVLMKTLNDIGISLEEMVQ</sequence>
<reference evidence="1 2" key="1">
    <citation type="journal article" date="2015" name="J. Virol.">
        <title>Salmon gill poxvirus, the deepest representative of the Chordopoxvirinae.</title>
        <authorList>
            <person name="Gjessing M.C."/>
            <person name="Yutin N."/>
            <person name="Tengs T."/>
            <person name="Senkevich T."/>
            <person name="Koonin E.V."/>
            <person name="Ronning H.P."/>
            <person name="Alarson M."/>
            <person name="Ylving S."/>
            <person name="Lie K.-I."/>
            <person name="Saure B."/>
            <person name="Tran L."/>
            <person name="Moss B."/>
            <person name="Dale O.B."/>
        </authorList>
    </citation>
    <scope>NUCLEOTIDE SEQUENCE [LARGE SCALE GENOMIC DNA]</scope>
    <source>
        <strain evidence="1">2012-04-F277-L3G</strain>
    </source>
</reference>
<dbReference type="Proteomes" id="UP000105007">
    <property type="component" value="Segment"/>
</dbReference>
<evidence type="ECO:0000313" key="2">
    <source>
        <dbReference type="Proteomes" id="UP000105007"/>
    </source>
</evidence>
<organism evidence="1 2">
    <name type="scientific">Salmon gill poxvirus</name>
    <dbReference type="NCBI Taxonomy" id="1680908"/>
    <lineage>
        <taxon>Viruses</taxon>
        <taxon>Varidnaviria</taxon>
        <taxon>Bamfordvirae</taxon>
        <taxon>Nucleocytoviricota</taxon>
        <taxon>Pokkesviricetes</taxon>
        <taxon>Chitovirales</taxon>
        <taxon>Poxviridae</taxon>
        <taxon>Chordopoxvirinae</taxon>
        <taxon>Salmonpoxvirus</taxon>
        <taxon>Salmonpoxvirus gillpox</taxon>
        <taxon>Salmon gillpox virus</taxon>
    </lineage>
</organism>